<proteinExistence type="predicted"/>
<evidence type="ECO:0008006" key="3">
    <source>
        <dbReference type="Google" id="ProtNLM"/>
    </source>
</evidence>
<dbReference type="RefSeq" id="WP_264601027.1">
    <property type="nucleotide sequence ID" value="NZ_JAOQNS010000004.1"/>
</dbReference>
<dbReference type="EMBL" id="JAOQNS010000004">
    <property type="protein sequence ID" value="MCW2307370.1"/>
    <property type="molecule type" value="Genomic_DNA"/>
</dbReference>
<sequence length="108" mass="12080">MEMIDSYEAGVLTQEGREGYARSLFDPAKVMIRIKQAASIGLSNVRIFQEVPADLSETAAARNLVSRLQALGYVAIWEESAQREKDGKRETGRFLRYQELIVAWGAVS</sequence>
<evidence type="ECO:0000313" key="1">
    <source>
        <dbReference type="EMBL" id="MCW2307370.1"/>
    </source>
</evidence>
<accession>A0ABT3HAG5</accession>
<comment type="caution">
    <text evidence="1">The sequence shown here is derived from an EMBL/GenBank/DDBJ whole genome shotgun (WGS) entry which is preliminary data.</text>
</comment>
<organism evidence="1 2">
    <name type="scientific">Rhodobium gokarnense</name>
    <dbReference type="NCBI Taxonomy" id="364296"/>
    <lineage>
        <taxon>Bacteria</taxon>
        <taxon>Pseudomonadati</taxon>
        <taxon>Pseudomonadota</taxon>
        <taxon>Alphaproteobacteria</taxon>
        <taxon>Hyphomicrobiales</taxon>
        <taxon>Rhodobiaceae</taxon>
        <taxon>Rhodobium</taxon>
    </lineage>
</organism>
<evidence type="ECO:0000313" key="2">
    <source>
        <dbReference type="Proteomes" id="UP001209755"/>
    </source>
</evidence>
<protein>
    <recommendedName>
        <fullName evidence="3">Resolvase/invertase-type recombinase catalytic domain-containing protein</fullName>
    </recommendedName>
</protein>
<keyword evidence="2" id="KW-1185">Reference proteome</keyword>
<reference evidence="2" key="1">
    <citation type="submission" date="2023-07" db="EMBL/GenBank/DDBJ databases">
        <title>Genome sequencing of Purple Non-Sulfur Bacteria from various extreme environments.</title>
        <authorList>
            <person name="Mayer M."/>
        </authorList>
    </citation>
    <scope>NUCLEOTIDE SEQUENCE [LARGE SCALE GENOMIC DNA]</scope>
    <source>
        <strain evidence="2">DSM 17935</strain>
    </source>
</reference>
<dbReference type="Proteomes" id="UP001209755">
    <property type="component" value="Unassembled WGS sequence"/>
</dbReference>
<gene>
    <name evidence="1" type="ORF">M2319_001701</name>
</gene>
<name>A0ABT3HAG5_9HYPH</name>